<comment type="caution">
    <text evidence="2">The sequence shown here is derived from an EMBL/GenBank/DDBJ whole genome shotgun (WGS) entry which is preliminary data.</text>
</comment>
<dbReference type="EMBL" id="LBVL01000005">
    <property type="protein sequence ID" value="KKQ85570.1"/>
    <property type="molecule type" value="Genomic_DNA"/>
</dbReference>
<sequence>MYNCRNLAILRDFFVSCKAAIIMHLNINLPAKYRLELNLIKKRKDLDNEPLIPSLGKIRRTRTGNKISRFFRHVFEHKNIKKILGTNLAFLILGASILPSTSAGAFEGEINNVNSPLVLTTEKGIQYPLKAIKITQGYRFFHPGIDLDGTTGDAVYPIMIGKVEGVEYSRFGYGKSVTISHGSGTMSLYAHLSKIDVSKGQEVDMNTKIGEMGASGRAFGDHLHLEVHENGHTINPMSVLP</sequence>
<dbReference type="STRING" id="1618570.UT08_C0005G0021"/>
<evidence type="ECO:0000313" key="3">
    <source>
        <dbReference type="Proteomes" id="UP000034081"/>
    </source>
</evidence>
<dbReference type="PANTHER" id="PTHR21666:SF270">
    <property type="entry name" value="MUREIN HYDROLASE ACTIVATOR ENVC"/>
    <property type="match status" value="1"/>
</dbReference>
<dbReference type="Pfam" id="PF01551">
    <property type="entry name" value="Peptidase_M23"/>
    <property type="match status" value="1"/>
</dbReference>
<feature type="domain" description="M23ase beta-sheet core" evidence="1">
    <location>
        <begin position="141"/>
        <end position="236"/>
    </location>
</feature>
<dbReference type="AlphaFoldDB" id="A0A0G0LCE1"/>
<dbReference type="InterPro" id="IPR011055">
    <property type="entry name" value="Dup_hybrid_motif"/>
</dbReference>
<proteinExistence type="predicted"/>
<dbReference type="Gene3D" id="2.70.70.10">
    <property type="entry name" value="Glucose Permease (Domain IIA)"/>
    <property type="match status" value="1"/>
</dbReference>
<name>A0A0G0LCE1_9BACT</name>
<evidence type="ECO:0000313" key="2">
    <source>
        <dbReference type="EMBL" id="KKQ85570.1"/>
    </source>
</evidence>
<dbReference type="PANTHER" id="PTHR21666">
    <property type="entry name" value="PEPTIDASE-RELATED"/>
    <property type="match status" value="1"/>
</dbReference>
<dbReference type="InterPro" id="IPR050570">
    <property type="entry name" value="Cell_wall_metabolism_enzyme"/>
</dbReference>
<dbReference type="Proteomes" id="UP000034081">
    <property type="component" value="Unassembled WGS sequence"/>
</dbReference>
<evidence type="ECO:0000259" key="1">
    <source>
        <dbReference type="Pfam" id="PF01551"/>
    </source>
</evidence>
<dbReference type="InterPro" id="IPR016047">
    <property type="entry name" value="M23ase_b-sheet_dom"/>
</dbReference>
<gene>
    <name evidence="2" type="ORF">UT08_C0005G0021</name>
</gene>
<dbReference type="CDD" id="cd12797">
    <property type="entry name" value="M23_peptidase"/>
    <property type="match status" value="1"/>
</dbReference>
<protein>
    <submittedName>
        <fullName evidence="2">Peptidase M23</fullName>
    </submittedName>
</protein>
<dbReference type="SUPFAM" id="SSF51261">
    <property type="entry name" value="Duplicated hybrid motif"/>
    <property type="match status" value="1"/>
</dbReference>
<reference evidence="2 3" key="1">
    <citation type="journal article" date="2015" name="Nature">
        <title>rRNA introns, odd ribosomes, and small enigmatic genomes across a large radiation of phyla.</title>
        <authorList>
            <person name="Brown C.T."/>
            <person name="Hug L.A."/>
            <person name="Thomas B.C."/>
            <person name="Sharon I."/>
            <person name="Castelle C.J."/>
            <person name="Singh A."/>
            <person name="Wilkins M.J."/>
            <person name="Williams K.H."/>
            <person name="Banfield J.F."/>
        </authorList>
    </citation>
    <scope>NUCLEOTIDE SEQUENCE [LARGE SCALE GENOMIC DNA]</scope>
</reference>
<organism evidence="2 3">
    <name type="scientific">Candidatus Woesebacteria bacterium GW2011_GWB1_38_8</name>
    <dbReference type="NCBI Taxonomy" id="1618570"/>
    <lineage>
        <taxon>Bacteria</taxon>
        <taxon>Candidatus Woeseibacteriota</taxon>
    </lineage>
</organism>
<accession>A0A0G0LCE1</accession>
<dbReference type="GO" id="GO:0004222">
    <property type="term" value="F:metalloendopeptidase activity"/>
    <property type="evidence" value="ECO:0007669"/>
    <property type="project" value="TreeGrafter"/>
</dbReference>